<sequence length="133" mass="14690">MPPKPSETKCKRARSVKGDTSSTLSAAELKDAVKAAEEEHGQAKRTKAAYDGYIVRGRKFLADLVASRRREHVTDGMDTNLLEQAFDDTPNRLSSDALMMFITDNCLTPNGKQLQHSTAESCQAAFVKLWESV</sequence>
<gene>
    <name evidence="2" type="ORF">FISHEDRAFT_74093</name>
</gene>
<accession>A0A0D7AAF8</accession>
<keyword evidence="3" id="KW-1185">Reference proteome</keyword>
<feature type="compositionally biased region" description="Basic and acidic residues" evidence="1">
    <location>
        <begin position="1"/>
        <end position="10"/>
    </location>
</feature>
<evidence type="ECO:0000313" key="3">
    <source>
        <dbReference type="Proteomes" id="UP000054144"/>
    </source>
</evidence>
<proteinExistence type="predicted"/>
<protein>
    <submittedName>
        <fullName evidence="2">Uncharacterized protein</fullName>
    </submittedName>
</protein>
<evidence type="ECO:0000313" key="2">
    <source>
        <dbReference type="EMBL" id="KIY47992.1"/>
    </source>
</evidence>
<feature type="region of interest" description="Disordered" evidence="1">
    <location>
        <begin position="1"/>
        <end position="24"/>
    </location>
</feature>
<organism evidence="2 3">
    <name type="scientific">Fistulina hepatica ATCC 64428</name>
    <dbReference type="NCBI Taxonomy" id="1128425"/>
    <lineage>
        <taxon>Eukaryota</taxon>
        <taxon>Fungi</taxon>
        <taxon>Dikarya</taxon>
        <taxon>Basidiomycota</taxon>
        <taxon>Agaricomycotina</taxon>
        <taxon>Agaricomycetes</taxon>
        <taxon>Agaricomycetidae</taxon>
        <taxon>Agaricales</taxon>
        <taxon>Fistulinaceae</taxon>
        <taxon>Fistulina</taxon>
    </lineage>
</organism>
<evidence type="ECO:0000256" key="1">
    <source>
        <dbReference type="SAM" id="MobiDB-lite"/>
    </source>
</evidence>
<dbReference type="EMBL" id="KN881884">
    <property type="protein sequence ID" value="KIY47992.1"/>
    <property type="molecule type" value="Genomic_DNA"/>
</dbReference>
<dbReference type="Proteomes" id="UP000054144">
    <property type="component" value="Unassembled WGS sequence"/>
</dbReference>
<reference evidence="2 3" key="1">
    <citation type="journal article" date="2015" name="Fungal Genet. Biol.">
        <title>Evolution of novel wood decay mechanisms in Agaricales revealed by the genome sequences of Fistulina hepatica and Cylindrobasidium torrendii.</title>
        <authorList>
            <person name="Floudas D."/>
            <person name="Held B.W."/>
            <person name="Riley R."/>
            <person name="Nagy L.G."/>
            <person name="Koehler G."/>
            <person name="Ransdell A.S."/>
            <person name="Younus H."/>
            <person name="Chow J."/>
            <person name="Chiniquy J."/>
            <person name="Lipzen A."/>
            <person name="Tritt A."/>
            <person name="Sun H."/>
            <person name="Haridas S."/>
            <person name="LaButti K."/>
            <person name="Ohm R.A."/>
            <person name="Kues U."/>
            <person name="Blanchette R.A."/>
            <person name="Grigoriev I.V."/>
            <person name="Minto R.E."/>
            <person name="Hibbett D.S."/>
        </authorList>
    </citation>
    <scope>NUCLEOTIDE SEQUENCE [LARGE SCALE GENOMIC DNA]</scope>
    <source>
        <strain evidence="2 3">ATCC 64428</strain>
    </source>
</reference>
<dbReference type="AlphaFoldDB" id="A0A0D7AAF8"/>
<name>A0A0D7AAF8_9AGAR</name>
<dbReference type="OrthoDB" id="2976553at2759"/>